<sequence length="226" mass="23834" precursor="true">MNRTAYIGCALLMSLALALTACAAHKMESKPSGFLRDYQGLSKGRDDQAGLIWIKPGIKAGDYDGIVIDRVQTWIKSDTTFKGVDAKELDALTTFFSDALVREVGKVMPIVAKPGPKTLVLRTAITDIVPSNPVTGTLSSIVPIGIVASGATAAVTGEHIGVGEAAIEMELLDGATGSRLAAAVDRRSGTKAPFRGSLTDAEDACNYWAQLVGKRLAEFKNGTLRP</sequence>
<evidence type="ECO:0000313" key="2">
    <source>
        <dbReference type="EMBL" id="ABM27164.1"/>
    </source>
</evidence>
<gene>
    <name evidence="2" type="ordered locus">Dvul_0140</name>
</gene>
<dbReference type="Pfam" id="PF11769">
    <property type="entry name" value="DUF3313"/>
    <property type="match status" value="1"/>
</dbReference>
<dbReference type="EMBL" id="CP000527">
    <property type="protein sequence ID" value="ABM27164.1"/>
    <property type="molecule type" value="Genomic_DNA"/>
</dbReference>
<reference evidence="3" key="1">
    <citation type="journal article" date="2009" name="Environ. Microbiol.">
        <title>Contribution of mobile genetic elements to Desulfovibrio vulgaris genome plasticity.</title>
        <authorList>
            <person name="Walker C.B."/>
            <person name="Stolyar S."/>
            <person name="Chivian D."/>
            <person name="Pinel N."/>
            <person name="Gabster J.A."/>
            <person name="Dehal P.S."/>
            <person name="He Z."/>
            <person name="Yang Z.K."/>
            <person name="Yen H.C."/>
            <person name="Zhou J."/>
            <person name="Wall J.D."/>
            <person name="Hazen T.C."/>
            <person name="Arkin A.P."/>
            <person name="Stahl D.A."/>
        </authorList>
    </citation>
    <scope>NUCLEOTIDE SEQUENCE [LARGE SCALE GENOMIC DNA]</scope>
    <source>
        <strain evidence="3">DP4</strain>
    </source>
</reference>
<evidence type="ECO:0000313" key="3">
    <source>
        <dbReference type="Proteomes" id="UP000009173"/>
    </source>
</evidence>
<proteinExistence type="predicted"/>
<protein>
    <submittedName>
        <fullName evidence="2">Lipoprotein, putative</fullName>
    </submittedName>
</protein>
<keyword evidence="1" id="KW-0732">Signal</keyword>
<evidence type="ECO:0000256" key="1">
    <source>
        <dbReference type="SAM" id="SignalP"/>
    </source>
</evidence>
<dbReference type="HOGENOM" id="CLU_088489_1_0_7"/>
<dbReference type="AlphaFoldDB" id="A0A0H3A572"/>
<name>A0A0H3A572_NITV4</name>
<keyword evidence="2" id="KW-0449">Lipoprotein</keyword>
<feature type="chain" id="PRO_5002604001" evidence="1">
    <location>
        <begin position="24"/>
        <end position="226"/>
    </location>
</feature>
<organism evidence="2 3">
    <name type="scientific">Nitratidesulfovibrio vulgaris (strain DP4)</name>
    <name type="common">Desulfovibrio vulgaris</name>
    <dbReference type="NCBI Taxonomy" id="391774"/>
    <lineage>
        <taxon>Bacteria</taxon>
        <taxon>Pseudomonadati</taxon>
        <taxon>Thermodesulfobacteriota</taxon>
        <taxon>Desulfovibrionia</taxon>
        <taxon>Desulfovibrionales</taxon>
        <taxon>Desulfovibrionaceae</taxon>
        <taxon>Nitratidesulfovibrio</taxon>
    </lineage>
</organism>
<accession>A0A0H3A572</accession>
<dbReference type="PROSITE" id="PS51257">
    <property type="entry name" value="PROKAR_LIPOPROTEIN"/>
    <property type="match status" value="1"/>
</dbReference>
<dbReference type="Proteomes" id="UP000009173">
    <property type="component" value="Chromosome"/>
</dbReference>
<feature type="signal peptide" evidence="1">
    <location>
        <begin position="1"/>
        <end position="23"/>
    </location>
</feature>
<dbReference type="RefSeq" id="WP_010940507.1">
    <property type="nucleotide sequence ID" value="NC_008751.1"/>
</dbReference>
<dbReference type="KEGG" id="dvl:Dvul_0140"/>
<dbReference type="InterPro" id="IPR021747">
    <property type="entry name" value="DUF3313"/>
</dbReference>